<dbReference type="PANTHER" id="PTHR10183:SF30">
    <property type="entry name" value="CALPAIN-10"/>
    <property type="match status" value="1"/>
</dbReference>
<comment type="caution">
    <text evidence="3">The sequence shown here is derived from an EMBL/GenBank/DDBJ whole genome shotgun (WGS) entry which is preliminary data.</text>
</comment>
<dbReference type="EMBL" id="JACASE010000002">
    <property type="protein sequence ID" value="KAF6493973.1"/>
    <property type="molecule type" value="Genomic_DNA"/>
</dbReference>
<comment type="similarity">
    <text evidence="1">Belongs to the peptidase C2 family.</text>
</comment>
<evidence type="ECO:0000313" key="3">
    <source>
        <dbReference type="EMBL" id="KAF6493973.1"/>
    </source>
</evidence>
<dbReference type="Gene3D" id="2.60.120.380">
    <property type="match status" value="2"/>
</dbReference>
<dbReference type="AlphaFoldDB" id="A0A7J8JAS5"/>
<dbReference type="PANTHER" id="PTHR10183">
    <property type="entry name" value="CALPAIN"/>
    <property type="match status" value="1"/>
</dbReference>
<dbReference type="InterPro" id="IPR022683">
    <property type="entry name" value="Calpain_III"/>
</dbReference>
<organism evidence="3 4">
    <name type="scientific">Rousettus aegyptiacus</name>
    <name type="common">Egyptian fruit bat</name>
    <name type="synonym">Pteropus aegyptiacus</name>
    <dbReference type="NCBI Taxonomy" id="9407"/>
    <lineage>
        <taxon>Eukaryota</taxon>
        <taxon>Metazoa</taxon>
        <taxon>Chordata</taxon>
        <taxon>Craniata</taxon>
        <taxon>Vertebrata</taxon>
        <taxon>Euteleostomi</taxon>
        <taxon>Mammalia</taxon>
        <taxon>Eutheria</taxon>
        <taxon>Laurasiatheria</taxon>
        <taxon>Chiroptera</taxon>
        <taxon>Yinpterochiroptera</taxon>
        <taxon>Pteropodoidea</taxon>
        <taxon>Pteropodidae</taxon>
        <taxon>Rousettinae</taxon>
        <taxon>Rousettus</taxon>
    </lineage>
</organism>
<gene>
    <name evidence="3" type="ORF">HJG63_002069</name>
</gene>
<dbReference type="GO" id="GO:0005737">
    <property type="term" value="C:cytoplasm"/>
    <property type="evidence" value="ECO:0007669"/>
    <property type="project" value="TreeGrafter"/>
</dbReference>
<dbReference type="SMART" id="SM00720">
    <property type="entry name" value="calpain_III"/>
    <property type="match status" value="2"/>
</dbReference>
<dbReference type="GO" id="GO:0006508">
    <property type="term" value="P:proteolysis"/>
    <property type="evidence" value="ECO:0007669"/>
    <property type="project" value="InterPro"/>
</dbReference>
<sequence>MQVEKRRVSLPRVLSSPPVAGTVCHAYDREVHLRCELDPGYYLAVPSTFLKDVPGQFLLRVFSSGRVSLSAIRPAAKNADPEEAASGQWETVQLRGCWRAGQTAGGSRNFASYATNPCFPLAVPEGGGPRCVRITLQQHCPDGECHPIGFHVFQVPADGAAQGTASLLLQKPLLSCRTAGGRASRPPRLSSGVFLGRNFISK</sequence>
<keyword evidence="4" id="KW-1185">Reference proteome</keyword>
<dbReference type="Proteomes" id="UP000593571">
    <property type="component" value="Unassembled WGS sequence"/>
</dbReference>
<evidence type="ECO:0000256" key="1">
    <source>
        <dbReference type="ARBA" id="ARBA00007623"/>
    </source>
</evidence>
<dbReference type="GO" id="GO:0004198">
    <property type="term" value="F:calcium-dependent cysteine-type endopeptidase activity"/>
    <property type="evidence" value="ECO:0007669"/>
    <property type="project" value="InterPro"/>
</dbReference>
<dbReference type="InterPro" id="IPR022682">
    <property type="entry name" value="Calpain_domain_III"/>
</dbReference>
<dbReference type="Pfam" id="PF01067">
    <property type="entry name" value="Calpain_III"/>
    <property type="match status" value="2"/>
</dbReference>
<evidence type="ECO:0000259" key="2">
    <source>
        <dbReference type="SMART" id="SM00720"/>
    </source>
</evidence>
<dbReference type="InterPro" id="IPR022684">
    <property type="entry name" value="Calpain_cysteine_protease"/>
</dbReference>
<reference evidence="3 4" key="1">
    <citation type="journal article" date="2020" name="Nature">
        <title>Six reference-quality genomes reveal evolution of bat adaptations.</title>
        <authorList>
            <person name="Jebb D."/>
            <person name="Huang Z."/>
            <person name="Pippel M."/>
            <person name="Hughes G.M."/>
            <person name="Lavrichenko K."/>
            <person name="Devanna P."/>
            <person name="Winkler S."/>
            <person name="Jermiin L.S."/>
            <person name="Skirmuntt E.C."/>
            <person name="Katzourakis A."/>
            <person name="Burkitt-Gray L."/>
            <person name="Ray D.A."/>
            <person name="Sullivan K.A.M."/>
            <person name="Roscito J.G."/>
            <person name="Kirilenko B.M."/>
            <person name="Davalos L.M."/>
            <person name="Corthals A.P."/>
            <person name="Power M.L."/>
            <person name="Jones G."/>
            <person name="Ransome R.D."/>
            <person name="Dechmann D.K.N."/>
            <person name="Locatelli A.G."/>
            <person name="Puechmaille S.J."/>
            <person name="Fedrigo O."/>
            <person name="Jarvis E.D."/>
            <person name="Hiller M."/>
            <person name="Vernes S.C."/>
            <person name="Myers E.W."/>
            <person name="Teeling E.C."/>
        </authorList>
    </citation>
    <scope>NUCLEOTIDE SEQUENCE [LARGE SCALE GENOMIC DNA]</scope>
    <source>
        <strain evidence="3">MRouAeg1</strain>
        <tissue evidence="3">Muscle</tissue>
    </source>
</reference>
<accession>A0A7J8JAS5</accession>
<dbReference type="InterPro" id="IPR036213">
    <property type="entry name" value="Calpain_III_sf"/>
</dbReference>
<protein>
    <submittedName>
        <fullName evidence="3">Calpain 10</fullName>
    </submittedName>
</protein>
<proteinExistence type="inferred from homology"/>
<feature type="domain" description="Peptidase C2 calpain" evidence="2">
    <location>
        <begin position="1"/>
        <end position="70"/>
    </location>
</feature>
<feature type="domain" description="Peptidase C2 calpain" evidence="2">
    <location>
        <begin position="88"/>
        <end position="202"/>
    </location>
</feature>
<name>A0A7J8JAS5_ROUAE</name>
<dbReference type="SUPFAM" id="SSF49758">
    <property type="entry name" value="Calpain large subunit, middle domain (domain III)"/>
    <property type="match status" value="2"/>
</dbReference>
<evidence type="ECO:0000313" key="4">
    <source>
        <dbReference type="Proteomes" id="UP000593571"/>
    </source>
</evidence>